<dbReference type="AlphaFoldDB" id="A0ABD5S9W8"/>
<dbReference type="Proteomes" id="UP001596442">
    <property type="component" value="Unassembled WGS sequence"/>
</dbReference>
<keyword evidence="1" id="KW-1133">Transmembrane helix</keyword>
<evidence type="ECO:0008006" key="4">
    <source>
        <dbReference type="Google" id="ProtNLM"/>
    </source>
</evidence>
<proteinExistence type="predicted"/>
<gene>
    <name evidence="2" type="ORF">ACFQEU_07355</name>
</gene>
<feature type="transmembrane region" description="Helical" evidence="1">
    <location>
        <begin position="43"/>
        <end position="63"/>
    </location>
</feature>
<dbReference type="EMBL" id="JBHSWW010000080">
    <property type="protein sequence ID" value="MFC6753283.1"/>
    <property type="molecule type" value="Genomic_DNA"/>
</dbReference>
<protein>
    <recommendedName>
        <fullName evidence="4">Cardiolipin synthase N-terminal domain-containing protein</fullName>
    </recommendedName>
</protein>
<evidence type="ECO:0000256" key="1">
    <source>
        <dbReference type="SAM" id="Phobius"/>
    </source>
</evidence>
<reference evidence="2 3" key="1">
    <citation type="journal article" date="2019" name="Int. J. Syst. Evol. Microbiol.">
        <title>The Global Catalogue of Microorganisms (GCM) 10K type strain sequencing project: providing services to taxonomists for standard genome sequencing and annotation.</title>
        <authorList>
            <consortium name="The Broad Institute Genomics Platform"/>
            <consortium name="The Broad Institute Genome Sequencing Center for Infectious Disease"/>
            <person name="Wu L."/>
            <person name="Ma J."/>
        </authorList>
    </citation>
    <scope>NUCLEOTIDE SEQUENCE [LARGE SCALE GENOMIC DNA]</scope>
    <source>
        <strain evidence="2 3">CGMCC 1.3239</strain>
    </source>
</reference>
<feature type="transmembrane region" description="Helical" evidence="1">
    <location>
        <begin position="12"/>
        <end position="31"/>
    </location>
</feature>
<accession>A0ABD5S9W8</accession>
<dbReference type="RefSeq" id="WP_379780763.1">
    <property type="nucleotide sequence ID" value="NZ_JBHSWW010000080.1"/>
</dbReference>
<keyword evidence="1" id="KW-0812">Transmembrane</keyword>
<comment type="caution">
    <text evidence="2">The sequence shown here is derived from an EMBL/GenBank/DDBJ whole genome shotgun (WGS) entry which is preliminary data.</text>
</comment>
<evidence type="ECO:0000313" key="2">
    <source>
        <dbReference type="EMBL" id="MFC6753283.1"/>
    </source>
</evidence>
<sequence>MYPLVSGALPWSWPLTLAVYGIVLAVAVWIYRDAKARGSNRAVLWFLATLVFTIVPVLLYMYLHRASGPAR</sequence>
<organism evidence="2 3">
    <name type="scientific">Halorubrum tibetense</name>
    <dbReference type="NCBI Taxonomy" id="175631"/>
    <lineage>
        <taxon>Archaea</taxon>
        <taxon>Methanobacteriati</taxon>
        <taxon>Methanobacteriota</taxon>
        <taxon>Stenosarchaea group</taxon>
        <taxon>Halobacteria</taxon>
        <taxon>Halobacteriales</taxon>
        <taxon>Haloferacaceae</taxon>
        <taxon>Halorubrum</taxon>
    </lineage>
</organism>
<keyword evidence="1" id="KW-0472">Membrane</keyword>
<keyword evidence="3" id="KW-1185">Reference proteome</keyword>
<name>A0ABD5S9W8_9EURY</name>
<evidence type="ECO:0000313" key="3">
    <source>
        <dbReference type="Proteomes" id="UP001596442"/>
    </source>
</evidence>